<feature type="transmembrane region" description="Helical" evidence="5">
    <location>
        <begin position="324"/>
        <end position="344"/>
    </location>
</feature>
<dbReference type="GO" id="GO:0008137">
    <property type="term" value="F:NADH dehydrogenase (ubiquinone) activity"/>
    <property type="evidence" value="ECO:0007669"/>
    <property type="project" value="InterPro"/>
</dbReference>
<evidence type="ECO:0000313" key="10">
    <source>
        <dbReference type="Proteomes" id="UP000050515"/>
    </source>
</evidence>
<dbReference type="PATRIC" id="fig|507754.4.peg.748"/>
<dbReference type="Pfam" id="PF00361">
    <property type="entry name" value="Proton_antipo_M"/>
    <property type="match status" value="1"/>
</dbReference>
<evidence type="ECO:0000313" key="7">
    <source>
        <dbReference type="EMBL" id="KPV45948.1"/>
    </source>
</evidence>
<evidence type="ECO:0000259" key="6">
    <source>
        <dbReference type="Pfam" id="PF00361"/>
    </source>
</evidence>
<keyword evidence="9" id="KW-1185">Reference proteome</keyword>
<dbReference type="OrthoDB" id="29144at2157"/>
<feature type="transmembrane region" description="Helical" evidence="5">
    <location>
        <begin position="365"/>
        <end position="386"/>
    </location>
</feature>
<feature type="domain" description="NADH:quinone oxidoreductase/Mrp antiporter transmembrane" evidence="6">
    <location>
        <begin position="112"/>
        <end position="413"/>
    </location>
</feature>
<comment type="subcellular location">
    <subcellularLocation>
        <location evidence="1">Membrane</location>
        <topology evidence="1">Multi-pass membrane protein</topology>
    </subcellularLocation>
</comment>
<dbReference type="EMBL" id="LJCQ01000340">
    <property type="protein sequence ID" value="KPV45948.1"/>
    <property type="molecule type" value="Genomic_DNA"/>
</dbReference>
<keyword evidence="4 5" id="KW-0472">Membrane</keyword>
<dbReference type="EMBL" id="LKBG01000253">
    <property type="protein sequence ID" value="KQB34149.1"/>
    <property type="molecule type" value="Genomic_DNA"/>
</dbReference>
<evidence type="ECO:0000256" key="1">
    <source>
        <dbReference type="ARBA" id="ARBA00004141"/>
    </source>
</evidence>
<gene>
    <name evidence="8" type="ORF">AOG54_01285</name>
    <name evidence="7" type="ORF">SE19_07630</name>
</gene>
<evidence type="ECO:0000256" key="3">
    <source>
        <dbReference type="ARBA" id="ARBA00022989"/>
    </source>
</evidence>
<feature type="transmembrane region" description="Helical" evidence="5">
    <location>
        <begin position="66"/>
        <end position="84"/>
    </location>
</feature>
<keyword evidence="3 5" id="KW-1133">Transmembrane helix</keyword>
<dbReference type="PANTHER" id="PTHR22773">
    <property type="entry name" value="NADH DEHYDROGENASE"/>
    <property type="match status" value="1"/>
</dbReference>
<evidence type="ECO:0000256" key="4">
    <source>
        <dbReference type="ARBA" id="ARBA00023136"/>
    </source>
</evidence>
<feature type="transmembrane region" description="Helical" evidence="5">
    <location>
        <begin position="439"/>
        <end position="463"/>
    </location>
</feature>
<name>A0A0Q0RGB2_9ARCH</name>
<reference evidence="8 9" key="2">
    <citation type="submission" date="2015-09" db="EMBL/GenBank/DDBJ databases">
        <title>Heavy metals and arsenic resistance mechanisms in polyextremophilic archaea of the family Ferroplasmaceae.</title>
        <authorList>
            <person name="Bulaev A.G."/>
            <person name="Kanygina A.V."/>
        </authorList>
    </citation>
    <scope>NUCLEOTIDE SEQUENCE [LARGE SCALE GENOMIC DNA]</scope>
    <source>
        <strain evidence="8 9">VT</strain>
    </source>
</reference>
<dbReference type="InterPro" id="IPR010096">
    <property type="entry name" value="NADH-Q_OxRdtase_suN/2"/>
</dbReference>
<proteinExistence type="inferred from homology"/>
<organism evidence="8 9">
    <name type="scientific">Acidiplasma aeolicum</name>
    <dbReference type="NCBI Taxonomy" id="507754"/>
    <lineage>
        <taxon>Archaea</taxon>
        <taxon>Methanobacteriati</taxon>
        <taxon>Thermoplasmatota</taxon>
        <taxon>Thermoplasmata</taxon>
        <taxon>Thermoplasmatales</taxon>
        <taxon>Ferroplasmaceae</taxon>
        <taxon>Acidiplasma</taxon>
    </lineage>
</organism>
<feature type="transmembrane region" description="Helical" evidence="5">
    <location>
        <begin position="251"/>
        <end position="273"/>
    </location>
</feature>
<dbReference type="HAMAP" id="MF_00445">
    <property type="entry name" value="NDH1_NuoN_1"/>
    <property type="match status" value="1"/>
</dbReference>
<feature type="transmembrane region" description="Helical" evidence="5">
    <location>
        <begin position="147"/>
        <end position="169"/>
    </location>
</feature>
<evidence type="ECO:0000256" key="2">
    <source>
        <dbReference type="ARBA" id="ARBA00022692"/>
    </source>
</evidence>
<feature type="transmembrane region" description="Helical" evidence="5">
    <location>
        <begin position="6"/>
        <end position="24"/>
    </location>
</feature>
<accession>A0A0Q0RGB2</accession>
<feature type="transmembrane region" description="Helical" evidence="5">
    <location>
        <begin position="91"/>
        <end position="110"/>
    </location>
</feature>
<dbReference type="Proteomes" id="UP000050515">
    <property type="component" value="Unassembled WGS sequence"/>
</dbReference>
<dbReference type="GeneID" id="84221551"/>
<feature type="transmembrane region" description="Helical" evidence="5">
    <location>
        <begin position="223"/>
        <end position="245"/>
    </location>
</feature>
<sequence length="469" mass="52792">MDYEYFYSIILLGIAGFVALAFGIRKDNKKAMALFTLIVLALAFILSLIFSNNYSSYGLIFNDFDSFWALIFIASSMMIVIPSLNDIRGRYDVFYSLIIFMTLTMLVSAYTYNLLILFVSFEGVSIITYVLAAYNKTRRNLEGSLKYFIISTVGTAFNVLGISFFYLGLRTFNLFDVNHIYFDKAVLIAFIFIIIGFGFKLAIFPMQQWAIDTYDGSPNSISAFLSTGSKIVAYMILLKILVLGFSAFYNYVFYFFAILSILTMTYGNVAALSQNNLKRILAYSSVSQAGYLILVYALISYSYYNISSPVPAATYIRLGIATAMFYSLVYIFMKGGSFIAMSLIRKDKIMIDDIRGLSKKSPASAFSFWILLISLAGVPITGGFLAKYFLFFSLVAAGLWWLAVIAIINSVISVFYYFRIIRESYVYDSRVEFNLTPSVKYSLIATAVLTVAFGVVFFLYTYLVGIAVI</sequence>
<dbReference type="AlphaFoldDB" id="A0A0Q0RGB2"/>
<dbReference type="InterPro" id="IPR001750">
    <property type="entry name" value="ND/Mrp_TM"/>
</dbReference>
<evidence type="ECO:0000313" key="9">
    <source>
        <dbReference type="Proteomes" id="UP000050320"/>
    </source>
</evidence>
<evidence type="ECO:0000313" key="8">
    <source>
        <dbReference type="EMBL" id="KQB34149.1"/>
    </source>
</evidence>
<feature type="transmembrane region" description="Helical" evidence="5">
    <location>
        <begin position="31"/>
        <end position="54"/>
    </location>
</feature>
<protein>
    <submittedName>
        <fullName evidence="8">NADH dehydrogenase</fullName>
    </submittedName>
</protein>
<feature type="transmembrane region" description="Helical" evidence="5">
    <location>
        <begin position="398"/>
        <end position="418"/>
    </location>
</feature>
<comment type="caution">
    <text evidence="8">The sequence shown here is derived from an EMBL/GenBank/DDBJ whole genome shotgun (WGS) entry which is preliminary data.</text>
</comment>
<keyword evidence="2 5" id="KW-0812">Transmembrane</keyword>
<dbReference type="GO" id="GO:0042773">
    <property type="term" value="P:ATP synthesis coupled electron transport"/>
    <property type="evidence" value="ECO:0007669"/>
    <property type="project" value="InterPro"/>
</dbReference>
<feature type="transmembrane region" description="Helical" evidence="5">
    <location>
        <begin position="280"/>
        <end position="304"/>
    </location>
</feature>
<feature type="transmembrane region" description="Helical" evidence="5">
    <location>
        <begin position="181"/>
        <end position="203"/>
    </location>
</feature>
<dbReference type="GO" id="GO:0016020">
    <property type="term" value="C:membrane"/>
    <property type="evidence" value="ECO:0007669"/>
    <property type="project" value="UniProtKB-SubCell"/>
</dbReference>
<dbReference type="Proteomes" id="UP000050320">
    <property type="component" value="Unassembled WGS sequence"/>
</dbReference>
<feature type="transmembrane region" description="Helical" evidence="5">
    <location>
        <begin position="116"/>
        <end position="135"/>
    </location>
</feature>
<reference evidence="7 10" key="1">
    <citation type="submission" date="2015-09" db="EMBL/GenBank/DDBJ databases">
        <title>Draft genome sequence of Acidiplasma aeolicum DSM 18409.</title>
        <authorList>
            <person name="Hemp J."/>
        </authorList>
    </citation>
    <scope>NUCLEOTIDE SEQUENCE [LARGE SCALE GENOMIC DNA]</scope>
    <source>
        <strain evidence="7 10">V</strain>
    </source>
</reference>
<dbReference type="RefSeq" id="WP_048101331.1">
    <property type="nucleotide sequence ID" value="NZ_JBBYJF010000023.1"/>
</dbReference>
<evidence type="ECO:0000256" key="5">
    <source>
        <dbReference type="SAM" id="Phobius"/>
    </source>
</evidence>
<dbReference type="NCBIfam" id="NF004445">
    <property type="entry name" value="PRK05777.2-3"/>
    <property type="match status" value="1"/>
</dbReference>